<keyword evidence="4" id="KW-1185">Reference proteome</keyword>
<name>W6NHD4_CLOTY</name>
<dbReference type="EMBL" id="CBXI010000024">
    <property type="protein sequence ID" value="CDL91507.1"/>
    <property type="molecule type" value="Genomic_DNA"/>
</dbReference>
<evidence type="ECO:0000313" key="4">
    <source>
        <dbReference type="Proteomes" id="UP000019482"/>
    </source>
</evidence>
<evidence type="ECO:0000313" key="3">
    <source>
        <dbReference type="EMBL" id="CDL91507.1"/>
    </source>
</evidence>
<dbReference type="OrthoDB" id="1945268at2"/>
<keyword evidence="1" id="KW-0175">Coiled coil</keyword>
<dbReference type="GeneID" id="29420109"/>
<sequence length="229" mass="26864">MGKGLTNKEKCFVYFSENDDKDRDELIADAAREFKITKMSVKTYYYAWKKEYMDGDIKIINHNPESGRKVKSKKPLTDEMIIDELTEHGFSYLSETPEMIKCIADKFRLEEHTAKFRIDELLKNIDKSLENREHVEVKPKEETKVSEVKKDERLTEEEIDQLCENTEYEKPKPKKLLKIALLQGKVMNYEIQDEGFLLRQGSSSNTIPIGKKDIDDFIEELKELKEVIV</sequence>
<accession>W6NHD4</accession>
<proteinExistence type="predicted"/>
<feature type="domain" description="IDEAL" evidence="2">
    <location>
        <begin position="109"/>
        <end position="133"/>
    </location>
</feature>
<comment type="caution">
    <text evidence="3">The sequence shown here is derived from an EMBL/GenBank/DDBJ whole genome shotgun (WGS) entry which is preliminary data.</text>
</comment>
<feature type="coiled-coil region" evidence="1">
    <location>
        <begin position="118"/>
        <end position="165"/>
    </location>
</feature>
<dbReference type="InterPro" id="IPR014957">
    <property type="entry name" value="IDEAL_dom"/>
</dbReference>
<organism evidence="3 4">
    <name type="scientific">Clostridium tyrobutyricum DIVETGP</name>
    <dbReference type="NCBI Taxonomy" id="1408889"/>
    <lineage>
        <taxon>Bacteria</taxon>
        <taxon>Bacillati</taxon>
        <taxon>Bacillota</taxon>
        <taxon>Clostridia</taxon>
        <taxon>Eubacteriales</taxon>
        <taxon>Clostridiaceae</taxon>
        <taxon>Clostridium</taxon>
    </lineage>
</organism>
<dbReference type="Pfam" id="PF08858">
    <property type="entry name" value="IDEAL"/>
    <property type="match status" value="1"/>
</dbReference>
<protein>
    <recommendedName>
        <fullName evidence="2">IDEAL domain-containing protein</fullName>
    </recommendedName>
</protein>
<dbReference type="RefSeq" id="WP_017895739.1">
    <property type="nucleotide sequence ID" value="NZ_CBXI010000024.1"/>
</dbReference>
<evidence type="ECO:0000256" key="1">
    <source>
        <dbReference type="SAM" id="Coils"/>
    </source>
</evidence>
<reference evidence="3 4" key="1">
    <citation type="journal article" date="2015" name="Genome Announc.">
        <title>Draft Genome Sequence of Clostridium tyrobutyricum Strain DIVETGP, Isolated from Cow's Milk for Grana Padano Production.</title>
        <authorList>
            <person name="Soggiu A."/>
            <person name="Piras C."/>
            <person name="Gaiarsa S."/>
            <person name="Sassera D."/>
            <person name="Roncada P."/>
            <person name="Bendixen E."/>
            <person name="Brasca M."/>
            <person name="Bonizzi L."/>
        </authorList>
    </citation>
    <scope>NUCLEOTIDE SEQUENCE [LARGE SCALE GENOMIC DNA]</scope>
    <source>
        <strain evidence="3 4">DIVETGP</strain>
    </source>
</reference>
<dbReference type="AlphaFoldDB" id="W6NHD4"/>
<evidence type="ECO:0000259" key="2">
    <source>
        <dbReference type="Pfam" id="PF08858"/>
    </source>
</evidence>
<gene>
    <name evidence="3" type="ORF">CTDIVETGP_1577</name>
</gene>
<dbReference type="Proteomes" id="UP000019482">
    <property type="component" value="Unassembled WGS sequence"/>
</dbReference>